<protein>
    <submittedName>
        <fullName evidence="1">Uncharacterized protein</fullName>
    </submittedName>
</protein>
<evidence type="ECO:0000313" key="2">
    <source>
        <dbReference type="Proteomes" id="UP000466442"/>
    </source>
</evidence>
<gene>
    <name evidence="1" type="ORF">GE061_012171</name>
</gene>
<proteinExistence type="predicted"/>
<dbReference type="AlphaFoldDB" id="A0A8S9XTT5"/>
<accession>A0A8S9XTT5</accession>
<evidence type="ECO:0000313" key="1">
    <source>
        <dbReference type="EMBL" id="KAF6211658.1"/>
    </source>
</evidence>
<reference evidence="1" key="1">
    <citation type="journal article" date="2021" name="Mol. Ecol. Resour.">
        <title>Apolygus lucorum genome provides insights into omnivorousness and mesophyll feeding.</title>
        <authorList>
            <person name="Liu Y."/>
            <person name="Liu H."/>
            <person name="Wang H."/>
            <person name="Huang T."/>
            <person name="Liu B."/>
            <person name="Yang B."/>
            <person name="Yin L."/>
            <person name="Li B."/>
            <person name="Zhang Y."/>
            <person name="Zhang S."/>
            <person name="Jiang F."/>
            <person name="Zhang X."/>
            <person name="Ren Y."/>
            <person name="Wang B."/>
            <person name="Wang S."/>
            <person name="Lu Y."/>
            <person name="Wu K."/>
            <person name="Fan W."/>
            <person name="Wang G."/>
        </authorList>
    </citation>
    <scope>NUCLEOTIDE SEQUENCE</scope>
    <source>
        <strain evidence="1">12Hb</strain>
    </source>
</reference>
<organism evidence="1 2">
    <name type="scientific">Apolygus lucorum</name>
    <name type="common">Small green plant bug</name>
    <name type="synonym">Lygocoris lucorum</name>
    <dbReference type="NCBI Taxonomy" id="248454"/>
    <lineage>
        <taxon>Eukaryota</taxon>
        <taxon>Metazoa</taxon>
        <taxon>Ecdysozoa</taxon>
        <taxon>Arthropoda</taxon>
        <taxon>Hexapoda</taxon>
        <taxon>Insecta</taxon>
        <taxon>Pterygota</taxon>
        <taxon>Neoptera</taxon>
        <taxon>Paraneoptera</taxon>
        <taxon>Hemiptera</taxon>
        <taxon>Heteroptera</taxon>
        <taxon>Panheteroptera</taxon>
        <taxon>Cimicomorpha</taxon>
        <taxon>Miridae</taxon>
        <taxon>Mirini</taxon>
        <taxon>Apolygus</taxon>
    </lineage>
</organism>
<sequence length="83" mass="9709">MIQLKILQFHGCDKVQYFVCRFFLKMFPPVLELMRVTKKTKQELERKKQELGASQDIPQLSYDDPVTASLISLYSLTDPPNFL</sequence>
<dbReference type="Proteomes" id="UP000466442">
    <property type="component" value="Unassembled WGS sequence"/>
</dbReference>
<comment type="caution">
    <text evidence="1">The sequence shown here is derived from an EMBL/GenBank/DDBJ whole genome shotgun (WGS) entry which is preliminary data.</text>
</comment>
<name>A0A8S9XTT5_APOLU</name>
<dbReference type="EMBL" id="WIXP02000004">
    <property type="protein sequence ID" value="KAF6211658.1"/>
    <property type="molecule type" value="Genomic_DNA"/>
</dbReference>
<keyword evidence="2" id="KW-1185">Reference proteome</keyword>